<comment type="caution">
    <text evidence="2">The sequence shown here is derived from an EMBL/GenBank/DDBJ whole genome shotgun (WGS) entry which is preliminary data.</text>
</comment>
<protein>
    <submittedName>
        <fullName evidence="2">Uncharacterized protein</fullName>
    </submittedName>
</protein>
<evidence type="ECO:0000313" key="3">
    <source>
        <dbReference type="Proteomes" id="UP000764110"/>
    </source>
</evidence>
<dbReference type="EMBL" id="JACEFI010000014">
    <property type="protein sequence ID" value="KAH0594854.1"/>
    <property type="molecule type" value="Genomic_DNA"/>
</dbReference>
<evidence type="ECO:0000256" key="1">
    <source>
        <dbReference type="SAM" id="MobiDB-lite"/>
    </source>
</evidence>
<accession>A0A9P8S550</accession>
<dbReference type="Proteomes" id="UP000764110">
    <property type="component" value="Unassembled WGS sequence"/>
</dbReference>
<feature type="compositionally biased region" description="Basic and acidic residues" evidence="1">
    <location>
        <begin position="106"/>
        <end position="116"/>
    </location>
</feature>
<feature type="compositionally biased region" description="Polar residues" evidence="1">
    <location>
        <begin position="272"/>
        <end position="287"/>
    </location>
</feature>
<evidence type="ECO:0000313" key="2">
    <source>
        <dbReference type="EMBL" id="KAH0594854.1"/>
    </source>
</evidence>
<gene>
    <name evidence="2" type="ORF">MHUMG1_07151</name>
</gene>
<keyword evidence="3" id="KW-1185">Reference proteome</keyword>
<feature type="region of interest" description="Disordered" evidence="1">
    <location>
        <begin position="1"/>
        <end position="152"/>
    </location>
</feature>
<organism evidence="2 3">
    <name type="scientific">Metarhizium humberi</name>
    <dbReference type="NCBI Taxonomy" id="2596975"/>
    <lineage>
        <taxon>Eukaryota</taxon>
        <taxon>Fungi</taxon>
        <taxon>Dikarya</taxon>
        <taxon>Ascomycota</taxon>
        <taxon>Pezizomycotina</taxon>
        <taxon>Sordariomycetes</taxon>
        <taxon>Hypocreomycetidae</taxon>
        <taxon>Hypocreales</taxon>
        <taxon>Clavicipitaceae</taxon>
        <taxon>Metarhizium</taxon>
    </lineage>
</organism>
<sequence>MSSRRRRHSGPPPQHFRGASYPDEQDWHPSGHPPRANSVYDRLPPPHYEPSYPRSETRPVHRPEADRGRGRERGHHTGFREGYEARSPQPAYGESRSQRPRRPRSHDRMSDRDSTRGRGSPTRHARMPQGSGTRRSKSTSSSAPRHQTWQATASQWWQNPIVRTCAITAVSTGLSAALDSRGDPGQWKGAKGAKVAVASLGSALVDGFLGHKHPNSVRQQVARKGFQVAMEETEKKKQQPTEARKDDAPGRVALKPVIGRHKTFKCCGTSLPRASTGSGPPNIQVLPTRSRLPTPANTEALTLCFSPQARRRRATSAVDGMHNCPQAVSQHGAATGKSATSITSFVSAPAAMTTCRKLQKPPFCRGASTRTSQSRLSRYGGVDGSDLPTSHPDDRGSAL</sequence>
<dbReference type="AlphaFoldDB" id="A0A9P8S550"/>
<reference evidence="2 3" key="1">
    <citation type="submission" date="2020-07" db="EMBL/GenBank/DDBJ databases">
        <title>Metarhizium humberi genome.</title>
        <authorList>
            <person name="Lysoe E."/>
        </authorList>
    </citation>
    <scope>NUCLEOTIDE SEQUENCE [LARGE SCALE GENOMIC DNA]</scope>
    <source>
        <strain evidence="2 3">ESALQ1638</strain>
    </source>
</reference>
<feature type="region of interest" description="Disordered" evidence="1">
    <location>
        <begin position="361"/>
        <end position="399"/>
    </location>
</feature>
<proteinExistence type="predicted"/>
<name>A0A9P8S550_9HYPO</name>
<feature type="compositionally biased region" description="Low complexity" evidence="1">
    <location>
        <begin position="130"/>
        <end position="152"/>
    </location>
</feature>
<feature type="region of interest" description="Disordered" evidence="1">
    <location>
        <begin position="270"/>
        <end position="290"/>
    </location>
</feature>
<feature type="compositionally biased region" description="Basic and acidic residues" evidence="1">
    <location>
        <begin position="55"/>
        <end position="71"/>
    </location>
</feature>